<dbReference type="EMBL" id="CM029047">
    <property type="protein sequence ID" value="KAG2585380.1"/>
    <property type="molecule type" value="Genomic_DNA"/>
</dbReference>
<sequence length="104" mass="12183">MQKLHLVVWTQLSSWLNLSHLPPIDSATTIYGWWTKCRARVQKEFCRTLDGVLIYFWWNIWKECNRPTFNNDFKQVIDAAYLIKDGILQFATAHLGSAFTTTDS</sequence>
<dbReference type="Proteomes" id="UP000823388">
    <property type="component" value="Chromosome 6K"/>
</dbReference>
<proteinExistence type="predicted"/>
<name>A0A8T0RJY7_PANVG</name>
<organism evidence="1 2">
    <name type="scientific">Panicum virgatum</name>
    <name type="common">Blackwell switchgrass</name>
    <dbReference type="NCBI Taxonomy" id="38727"/>
    <lineage>
        <taxon>Eukaryota</taxon>
        <taxon>Viridiplantae</taxon>
        <taxon>Streptophyta</taxon>
        <taxon>Embryophyta</taxon>
        <taxon>Tracheophyta</taxon>
        <taxon>Spermatophyta</taxon>
        <taxon>Magnoliopsida</taxon>
        <taxon>Liliopsida</taxon>
        <taxon>Poales</taxon>
        <taxon>Poaceae</taxon>
        <taxon>PACMAD clade</taxon>
        <taxon>Panicoideae</taxon>
        <taxon>Panicodae</taxon>
        <taxon>Paniceae</taxon>
        <taxon>Panicinae</taxon>
        <taxon>Panicum</taxon>
        <taxon>Panicum sect. Hiantes</taxon>
    </lineage>
</organism>
<evidence type="ECO:0000313" key="2">
    <source>
        <dbReference type="Proteomes" id="UP000823388"/>
    </source>
</evidence>
<gene>
    <name evidence="1" type="ORF">PVAP13_6KG396712</name>
</gene>
<comment type="caution">
    <text evidence="1">The sequence shown here is derived from an EMBL/GenBank/DDBJ whole genome shotgun (WGS) entry which is preliminary data.</text>
</comment>
<accession>A0A8T0RJY7</accession>
<keyword evidence="2" id="KW-1185">Reference proteome</keyword>
<reference evidence="1" key="1">
    <citation type="submission" date="2020-05" db="EMBL/GenBank/DDBJ databases">
        <title>WGS assembly of Panicum virgatum.</title>
        <authorList>
            <person name="Lovell J.T."/>
            <person name="Jenkins J."/>
            <person name="Shu S."/>
            <person name="Juenger T.E."/>
            <person name="Schmutz J."/>
        </authorList>
    </citation>
    <scope>NUCLEOTIDE SEQUENCE</scope>
    <source>
        <strain evidence="1">AP13</strain>
    </source>
</reference>
<protein>
    <submittedName>
        <fullName evidence="1">Uncharacterized protein</fullName>
    </submittedName>
</protein>
<evidence type="ECO:0000313" key="1">
    <source>
        <dbReference type="EMBL" id="KAG2585380.1"/>
    </source>
</evidence>
<dbReference type="AlphaFoldDB" id="A0A8T0RJY7"/>